<proteinExistence type="inferred from homology"/>
<evidence type="ECO:0000259" key="7">
    <source>
        <dbReference type="Pfam" id="PF02749"/>
    </source>
</evidence>
<accession>A0A382SBK3</accession>
<organism evidence="8">
    <name type="scientific">marine metagenome</name>
    <dbReference type="NCBI Taxonomy" id="408172"/>
    <lineage>
        <taxon>unclassified sequences</taxon>
        <taxon>metagenomes</taxon>
        <taxon>ecological metagenomes</taxon>
    </lineage>
</organism>
<feature type="domain" description="Quinolinate phosphoribosyl transferase N-terminal" evidence="7">
    <location>
        <begin position="23"/>
        <end position="108"/>
    </location>
</feature>
<evidence type="ECO:0000256" key="6">
    <source>
        <dbReference type="ARBA" id="ARBA00022679"/>
    </source>
</evidence>
<dbReference type="GO" id="GO:0004514">
    <property type="term" value="F:nicotinate-nucleotide diphosphorylase (carboxylating) activity"/>
    <property type="evidence" value="ECO:0007669"/>
    <property type="project" value="UniProtKB-EC"/>
</dbReference>
<dbReference type="InterPro" id="IPR037128">
    <property type="entry name" value="Quinolinate_PRibosylTase_N_sf"/>
</dbReference>
<evidence type="ECO:0000256" key="2">
    <source>
        <dbReference type="ARBA" id="ARBA00009400"/>
    </source>
</evidence>
<dbReference type="InterPro" id="IPR036068">
    <property type="entry name" value="Nicotinate_pribotase-like_C"/>
</dbReference>
<evidence type="ECO:0000256" key="1">
    <source>
        <dbReference type="ARBA" id="ARBA00004893"/>
    </source>
</evidence>
<dbReference type="GO" id="GO:0005737">
    <property type="term" value="C:cytoplasm"/>
    <property type="evidence" value="ECO:0007669"/>
    <property type="project" value="TreeGrafter"/>
</dbReference>
<dbReference type="GO" id="GO:0009435">
    <property type="term" value="P:NAD+ biosynthetic process"/>
    <property type="evidence" value="ECO:0007669"/>
    <property type="project" value="InterPro"/>
</dbReference>
<gene>
    <name evidence="8" type="ORF">METZ01_LOCUS359461</name>
</gene>
<protein>
    <recommendedName>
        <fullName evidence="3">nicotinate-nucleotide diphosphorylase (carboxylating)</fullName>
        <ecNumber evidence="3">2.4.2.19</ecNumber>
    </recommendedName>
</protein>
<dbReference type="PANTHER" id="PTHR32179:SF3">
    <property type="entry name" value="NICOTINATE-NUCLEOTIDE PYROPHOSPHORYLASE [CARBOXYLATING]"/>
    <property type="match status" value="1"/>
</dbReference>
<dbReference type="EMBL" id="UINC01127467">
    <property type="protein sequence ID" value="SVD06607.1"/>
    <property type="molecule type" value="Genomic_DNA"/>
</dbReference>
<keyword evidence="4" id="KW-0662">Pyridine nucleotide biosynthesis</keyword>
<evidence type="ECO:0000256" key="5">
    <source>
        <dbReference type="ARBA" id="ARBA00022676"/>
    </source>
</evidence>
<comment type="similarity">
    <text evidence="2">Belongs to the NadC/ModD family.</text>
</comment>
<dbReference type="InterPro" id="IPR022412">
    <property type="entry name" value="Quinolinate_PRibosylTrfase_N"/>
</dbReference>
<sequence>MPLTPEVNDLIDRAIQEDLSIGDATTDALIPDDLQATATLHAKSPGVLSGSEIAAAVFHRVDPDLAVEVALADGATIERGSVILRVSGSAATMLRAERTAVNFMQHLSGIATATATYVEAVNGTGSQIIDTRKTIPG</sequence>
<dbReference type="GO" id="GO:0034213">
    <property type="term" value="P:quinolinate catabolic process"/>
    <property type="evidence" value="ECO:0007669"/>
    <property type="project" value="TreeGrafter"/>
</dbReference>
<keyword evidence="6" id="KW-0808">Transferase</keyword>
<dbReference type="Gene3D" id="3.90.1170.20">
    <property type="entry name" value="Quinolinate phosphoribosyl transferase, N-terminal domain"/>
    <property type="match status" value="1"/>
</dbReference>
<dbReference type="AlphaFoldDB" id="A0A382SBK3"/>
<evidence type="ECO:0000313" key="8">
    <source>
        <dbReference type="EMBL" id="SVD06607.1"/>
    </source>
</evidence>
<name>A0A382SBK3_9ZZZZ</name>
<reference evidence="8" key="1">
    <citation type="submission" date="2018-05" db="EMBL/GenBank/DDBJ databases">
        <authorList>
            <person name="Lanie J.A."/>
            <person name="Ng W.-L."/>
            <person name="Kazmierczak K.M."/>
            <person name="Andrzejewski T.M."/>
            <person name="Davidsen T.M."/>
            <person name="Wayne K.J."/>
            <person name="Tettelin H."/>
            <person name="Glass J.I."/>
            <person name="Rusch D."/>
            <person name="Podicherti R."/>
            <person name="Tsui H.-C.T."/>
            <person name="Winkler M.E."/>
        </authorList>
    </citation>
    <scope>NUCLEOTIDE SEQUENCE</scope>
</reference>
<dbReference type="SUPFAM" id="SSF51690">
    <property type="entry name" value="Nicotinate/Quinolinate PRTase C-terminal domain-like"/>
    <property type="match status" value="1"/>
</dbReference>
<comment type="pathway">
    <text evidence="1">Cofactor biosynthesis; NAD(+) biosynthesis; nicotinate D-ribonucleotide from quinolinate: step 1/1.</text>
</comment>
<dbReference type="EC" id="2.4.2.19" evidence="3"/>
<evidence type="ECO:0000256" key="3">
    <source>
        <dbReference type="ARBA" id="ARBA00011944"/>
    </source>
</evidence>
<dbReference type="SUPFAM" id="SSF54675">
    <property type="entry name" value="Nicotinate/Quinolinate PRTase N-terminal domain-like"/>
    <property type="match status" value="1"/>
</dbReference>
<evidence type="ECO:0000256" key="4">
    <source>
        <dbReference type="ARBA" id="ARBA00022642"/>
    </source>
</evidence>
<feature type="non-terminal residue" evidence="8">
    <location>
        <position position="137"/>
    </location>
</feature>
<dbReference type="FunFam" id="3.90.1170.20:FF:000001">
    <property type="entry name" value="Nicotinate-nucleotide diphosphorylase (Carboxylating)"/>
    <property type="match status" value="1"/>
</dbReference>
<dbReference type="InterPro" id="IPR027277">
    <property type="entry name" value="NadC/ModD"/>
</dbReference>
<dbReference type="PANTHER" id="PTHR32179">
    <property type="entry name" value="NICOTINATE-NUCLEOTIDE PYROPHOSPHORYLASE [CARBOXYLATING]"/>
    <property type="match status" value="1"/>
</dbReference>
<dbReference type="Pfam" id="PF02749">
    <property type="entry name" value="QRPTase_N"/>
    <property type="match status" value="1"/>
</dbReference>
<keyword evidence="5" id="KW-0328">Glycosyltransferase</keyword>